<dbReference type="AlphaFoldDB" id="A0A9P3CS22"/>
<dbReference type="RefSeq" id="XP_044659212.1">
    <property type="nucleotide sequence ID" value="XM_044803277.1"/>
</dbReference>
<dbReference type="GeneID" id="68293491"/>
<dbReference type="Proteomes" id="UP000825890">
    <property type="component" value="Unassembled WGS sequence"/>
</dbReference>
<organism evidence="2 3">
    <name type="scientific">Cercospora kikuchii</name>
    <dbReference type="NCBI Taxonomy" id="84275"/>
    <lineage>
        <taxon>Eukaryota</taxon>
        <taxon>Fungi</taxon>
        <taxon>Dikarya</taxon>
        <taxon>Ascomycota</taxon>
        <taxon>Pezizomycotina</taxon>
        <taxon>Dothideomycetes</taxon>
        <taxon>Dothideomycetidae</taxon>
        <taxon>Mycosphaerellales</taxon>
        <taxon>Mycosphaerellaceae</taxon>
        <taxon>Cercospora</taxon>
    </lineage>
</organism>
<feature type="domain" description="Heterokaryon incompatibility" evidence="1">
    <location>
        <begin position="43"/>
        <end position="205"/>
    </location>
</feature>
<comment type="caution">
    <text evidence="2">The sequence shown here is derived from an EMBL/GenBank/DDBJ whole genome shotgun (WGS) entry which is preliminary data.</text>
</comment>
<name>A0A9P3CS22_9PEZI</name>
<keyword evidence="3" id="KW-1185">Reference proteome</keyword>
<evidence type="ECO:0000313" key="2">
    <source>
        <dbReference type="EMBL" id="GIZ44725.1"/>
    </source>
</evidence>
<evidence type="ECO:0000313" key="3">
    <source>
        <dbReference type="Proteomes" id="UP000825890"/>
    </source>
</evidence>
<dbReference type="InterPro" id="IPR052895">
    <property type="entry name" value="HetReg/Transcr_Mod"/>
</dbReference>
<gene>
    <name evidence="2" type="ORF">CKM354_000791600</name>
</gene>
<dbReference type="PANTHER" id="PTHR24148">
    <property type="entry name" value="ANKYRIN REPEAT DOMAIN-CONTAINING PROTEIN 39 HOMOLOG-RELATED"/>
    <property type="match status" value="1"/>
</dbReference>
<accession>A0A9P3CS22</accession>
<sequence length="440" mass="50282">MRPPYKYRPLEPDTIRLLRILPDSQPDDIRCELVHCPNEGIDYSALSYCWGDPTPAGHIQVDDQNISVAGNLLRFFVYYITSAHIRPDMYTFLWIDAVCLDQANTKEKSAQVNIMWSIYERASQVTAWLGDVTPPIEKALSVARALGKFVGPPSFEPGDRAISVSMEEVEIVRPSCGYRKMDGLLDDVACLTHHDYFQRMWTYQELLVATRGRKACFKTASSGCSVEELGILDEALHPLREEGSVHIGMNLNLHNLLWDWWVMRLAAQAGKDRPLANKVIRNYLIYTKDRQCLDPRDKVFALLGLPDMRSTSTQHGLEADYTMTTEDILIRALLRYEVLEVRSRPSNSPSDDVQALERDHKRVNEVAHLLCAALKLDQYAEEFLHYQMRVRAQEKDIGTLIAHSWVLSHLSIGLDHEAEGGSTFLKAVYRYWQQLIDENT</sequence>
<dbReference type="InterPro" id="IPR010730">
    <property type="entry name" value="HET"/>
</dbReference>
<dbReference type="EMBL" id="BOLY01000005">
    <property type="protein sequence ID" value="GIZ44725.1"/>
    <property type="molecule type" value="Genomic_DNA"/>
</dbReference>
<dbReference type="PANTHER" id="PTHR24148:SF73">
    <property type="entry name" value="HET DOMAIN PROTEIN (AFU_ORTHOLOGUE AFUA_8G01020)"/>
    <property type="match status" value="1"/>
</dbReference>
<dbReference type="Pfam" id="PF06985">
    <property type="entry name" value="HET"/>
    <property type="match status" value="1"/>
</dbReference>
<proteinExistence type="predicted"/>
<protein>
    <recommendedName>
        <fullName evidence="1">Heterokaryon incompatibility domain-containing protein</fullName>
    </recommendedName>
</protein>
<reference evidence="2 3" key="1">
    <citation type="submission" date="2021-01" db="EMBL/GenBank/DDBJ databases">
        <title>Cercospora kikuchii MAFF 305040 whole genome shotgun sequence.</title>
        <authorList>
            <person name="Kashiwa T."/>
            <person name="Suzuki T."/>
        </authorList>
    </citation>
    <scope>NUCLEOTIDE SEQUENCE [LARGE SCALE GENOMIC DNA]</scope>
    <source>
        <strain evidence="2 3">MAFF 305040</strain>
    </source>
</reference>
<dbReference type="OrthoDB" id="3640777at2759"/>
<evidence type="ECO:0000259" key="1">
    <source>
        <dbReference type="Pfam" id="PF06985"/>
    </source>
</evidence>